<dbReference type="Gene3D" id="1.10.1750.10">
    <property type="match status" value="1"/>
</dbReference>
<evidence type="ECO:0000313" key="3">
    <source>
        <dbReference type="Proteomes" id="UP000468531"/>
    </source>
</evidence>
<feature type="domain" description="Chromosomal replication initiator DnaA C-terminal" evidence="1">
    <location>
        <begin position="84"/>
        <end position="153"/>
    </location>
</feature>
<name>A0A6P1B8G5_9BRAD</name>
<dbReference type="GO" id="GO:0006270">
    <property type="term" value="P:DNA replication initiation"/>
    <property type="evidence" value="ECO:0007669"/>
    <property type="project" value="InterPro"/>
</dbReference>
<dbReference type="InterPro" id="IPR010921">
    <property type="entry name" value="Trp_repressor/repl_initiator"/>
</dbReference>
<accession>A0A6P1B8G5</accession>
<dbReference type="PANTHER" id="PTHR30050">
    <property type="entry name" value="CHROMOSOMAL REPLICATION INITIATOR PROTEIN DNAA"/>
    <property type="match status" value="1"/>
</dbReference>
<dbReference type="GO" id="GO:0005886">
    <property type="term" value="C:plasma membrane"/>
    <property type="evidence" value="ECO:0007669"/>
    <property type="project" value="TreeGrafter"/>
</dbReference>
<dbReference type="GO" id="GO:0006275">
    <property type="term" value="P:regulation of DNA replication"/>
    <property type="evidence" value="ECO:0007669"/>
    <property type="project" value="InterPro"/>
</dbReference>
<dbReference type="RefSeq" id="WP_163150433.1">
    <property type="nucleotide sequence ID" value="NZ_VKHP01000006.1"/>
</dbReference>
<dbReference type="PANTHER" id="PTHR30050:SF2">
    <property type="entry name" value="CHROMOSOMAL REPLICATION INITIATOR PROTEIN DNAA"/>
    <property type="match status" value="1"/>
</dbReference>
<comment type="caution">
    <text evidence="2">The sequence shown here is derived from an EMBL/GenBank/DDBJ whole genome shotgun (WGS) entry which is preliminary data.</text>
</comment>
<protein>
    <recommendedName>
        <fullName evidence="1">Chromosomal replication initiator DnaA C-terminal domain-containing protein</fullName>
    </recommendedName>
</protein>
<dbReference type="Proteomes" id="UP000468531">
    <property type="component" value="Unassembled WGS sequence"/>
</dbReference>
<dbReference type="EMBL" id="VKHP01000006">
    <property type="protein sequence ID" value="NEU94788.1"/>
    <property type="molecule type" value="Genomic_DNA"/>
</dbReference>
<evidence type="ECO:0000313" key="2">
    <source>
        <dbReference type="EMBL" id="NEU94788.1"/>
    </source>
</evidence>
<dbReference type="SUPFAM" id="SSF48295">
    <property type="entry name" value="TrpR-like"/>
    <property type="match status" value="1"/>
</dbReference>
<dbReference type="InterPro" id="IPR013159">
    <property type="entry name" value="DnaA_C"/>
</dbReference>
<dbReference type="GO" id="GO:0003688">
    <property type="term" value="F:DNA replication origin binding"/>
    <property type="evidence" value="ECO:0007669"/>
    <property type="project" value="TreeGrafter"/>
</dbReference>
<evidence type="ECO:0000259" key="1">
    <source>
        <dbReference type="SMART" id="SM00760"/>
    </source>
</evidence>
<dbReference type="GO" id="GO:0005524">
    <property type="term" value="F:ATP binding"/>
    <property type="evidence" value="ECO:0007669"/>
    <property type="project" value="InterPro"/>
</dbReference>
<proteinExistence type="predicted"/>
<dbReference type="SMART" id="SM00760">
    <property type="entry name" value="Bac_DnaA_C"/>
    <property type="match status" value="1"/>
</dbReference>
<sequence>MNAHFPTPTQALAIGRRRAFHQTIADGAAKLATGRAAPAGLAFPARPVPRINEIAQGLTIGLPDWYFVIPKPCGDEYDPAGRPRVSFIQSTVAKHFHIPLAELLSDSRTKEVVRPRQIAMYFAKELAAKSMPEIGRRFGGKDHTTALHAHRKISRLVAEGGEVARTVAILKTVMTER</sequence>
<reference evidence="2 3" key="1">
    <citation type="journal article" date="2020" name="Arch. Microbiol.">
        <title>Bradyrhizobium uaiense sp. nov., a new highly efficient cowpea symbiont.</title>
        <authorList>
            <person name="Cabral Michel D."/>
            <person name="Azarias Guimaraes A."/>
            <person name="Martins da Costa E."/>
            <person name="Soares de Carvalho T."/>
            <person name="Balsanelli E."/>
            <person name="Willems A."/>
            <person name="Maltempi de Souza E."/>
            <person name="de Souza Moreira F.M."/>
        </authorList>
    </citation>
    <scope>NUCLEOTIDE SEQUENCE [LARGE SCALE GENOMIC DNA]</scope>
    <source>
        <strain evidence="2 3">UFLA 03-164</strain>
    </source>
</reference>
<dbReference type="AlphaFoldDB" id="A0A6P1B8G5"/>
<dbReference type="CDD" id="cd06571">
    <property type="entry name" value="Bac_DnaA_C"/>
    <property type="match status" value="1"/>
</dbReference>
<keyword evidence="3" id="KW-1185">Reference proteome</keyword>
<gene>
    <name evidence="2" type="ORF">FNJ47_02835</name>
</gene>
<dbReference type="Pfam" id="PF08299">
    <property type="entry name" value="Bac_DnaA_C"/>
    <property type="match status" value="1"/>
</dbReference>
<organism evidence="2 3">
    <name type="scientific">Bradyrhizobium uaiense</name>
    <dbReference type="NCBI Taxonomy" id="2594946"/>
    <lineage>
        <taxon>Bacteria</taxon>
        <taxon>Pseudomonadati</taxon>
        <taxon>Pseudomonadota</taxon>
        <taxon>Alphaproteobacteria</taxon>
        <taxon>Hyphomicrobiales</taxon>
        <taxon>Nitrobacteraceae</taxon>
        <taxon>Bradyrhizobium</taxon>
    </lineage>
</organism>